<reference evidence="2 3" key="1">
    <citation type="journal article" date="2014" name="BMC Genomics">
        <title>Comparative genomics of Bradyrhizobium japonicum CPAC 15 and Bradyrhizobium diazoefficiens CPAC 7: elite model strains for understanding symbiotic performance with soybean.</title>
        <authorList>
            <person name="Siqueira A.F."/>
            <person name="Ormeno-Orrillo E."/>
            <person name="Souza R.C."/>
            <person name="Rodrigues E.P."/>
            <person name="Almeida L.G."/>
            <person name="Barcellos F.G."/>
            <person name="Batista J.S."/>
            <person name="Nakatami A.S."/>
            <person name="Martinez-Romero E."/>
            <person name="Vasconcelos A.T."/>
            <person name="Hungria M."/>
        </authorList>
    </citation>
    <scope>NUCLEOTIDE SEQUENCE [LARGE SCALE GENOMIC DNA]</scope>
    <source>
        <strain evidence="2 3">SEMIA 5080</strain>
    </source>
</reference>
<protein>
    <submittedName>
        <fullName evidence="2">Uncharacterized protein</fullName>
    </submittedName>
</protein>
<dbReference type="EMBL" id="ADOU02000007">
    <property type="protein sequence ID" value="KGJ65993.1"/>
    <property type="molecule type" value="Genomic_DNA"/>
</dbReference>
<gene>
    <name evidence="2" type="ORF">BJA5080_02640</name>
</gene>
<evidence type="ECO:0000256" key="1">
    <source>
        <dbReference type="SAM" id="Phobius"/>
    </source>
</evidence>
<evidence type="ECO:0000313" key="2">
    <source>
        <dbReference type="EMBL" id="KGJ65993.1"/>
    </source>
</evidence>
<proteinExistence type="predicted"/>
<evidence type="ECO:0000313" key="3">
    <source>
        <dbReference type="Proteomes" id="UP000024900"/>
    </source>
</evidence>
<feature type="transmembrane region" description="Helical" evidence="1">
    <location>
        <begin position="51"/>
        <end position="68"/>
    </location>
</feature>
<keyword evidence="1" id="KW-0812">Transmembrane</keyword>
<keyword evidence="1" id="KW-1133">Transmembrane helix</keyword>
<keyword evidence="1" id="KW-0472">Membrane</keyword>
<name>A0A837CB91_9BRAD</name>
<sequence length="76" mass="8639">MHPLARRSLAAINSANFRATIIITTRNDEASKFPAMHICATDASGHDVHEFVRRLIGMIIVILWRIFAARAVNRRR</sequence>
<accession>A0A837CB91</accession>
<dbReference type="Proteomes" id="UP000024900">
    <property type="component" value="Unassembled WGS sequence"/>
</dbReference>
<comment type="caution">
    <text evidence="2">The sequence shown here is derived from an EMBL/GenBank/DDBJ whole genome shotgun (WGS) entry which is preliminary data.</text>
</comment>
<dbReference type="AlphaFoldDB" id="A0A837CB91"/>
<organism evidence="2 3">
    <name type="scientific">Bradyrhizobium diazoefficiens SEMIA 5080</name>
    <dbReference type="NCBI Taxonomy" id="754504"/>
    <lineage>
        <taxon>Bacteria</taxon>
        <taxon>Pseudomonadati</taxon>
        <taxon>Pseudomonadota</taxon>
        <taxon>Alphaproteobacteria</taxon>
        <taxon>Hyphomicrobiales</taxon>
        <taxon>Nitrobacteraceae</taxon>
        <taxon>Bradyrhizobium</taxon>
    </lineage>
</organism>